<evidence type="ECO:0000256" key="1">
    <source>
        <dbReference type="HAMAP-Rule" id="MF_00697"/>
    </source>
</evidence>
<dbReference type="NCBIfam" id="NF003818">
    <property type="entry name" value="PRK05409.1"/>
    <property type="match status" value="1"/>
</dbReference>
<comment type="similarity">
    <text evidence="1">Belongs to the UPF0276 family.</text>
</comment>
<protein>
    <recommendedName>
        <fullName evidence="1">UPF0276 protein GCM10023165_28800</fullName>
    </recommendedName>
</protein>
<keyword evidence="3" id="KW-1185">Reference proteome</keyword>
<dbReference type="PANTHER" id="PTHR42194">
    <property type="entry name" value="UPF0276 PROTEIN HI_1600"/>
    <property type="match status" value="1"/>
</dbReference>
<dbReference type="SUPFAM" id="SSF51658">
    <property type="entry name" value="Xylose isomerase-like"/>
    <property type="match status" value="1"/>
</dbReference>
<proteinExistence type="inferred from homology"/>
<dbReference type="HAMAP" id="MF_00697">
    <property type="entry name" value="UPF0276"/>
    <property type="match status" value="1"/>
</dbReference>
<dbReference type="InterPro" id="IPR007801">
    <property type="entry name" value="MbnB/TglH/ChrH"/>
</dbReference>
<name>A0ABP8HV22_9BURK</name>
<reference evidence="3" key="1">
    <citation type="journal article" date="2019" name="Int. J. Syst. Evol. Microbiol.">
        <title>The Global Catalogue of Microorganisms (GCM) 10K type strain sequencing project: providing services to taxonomists for standard genome sequencing and annotation.</title>
        <authorList>
            <consortium name="The Broad Institute Genomics Platform"/>
            <consortium name="The Broad Institute Genome Sequencing Center for Infectious Disease"/>
            <person name="Wu L."/>
            <person name="Ma J."/>
        </authorList>
    </citation>
    <scope>NUCLEOTIDE SEQUENCE [LARGE SCALE GENOMIC DNA]</scope>
    <source>
        <strain evidence="3">JCM 17804</strain>
    </source>
</reference>
<dbReference type="InterPro" id="IPR036237">
    <property type="entry name" value="Xyl_isomerase-like_sf"/>
</dbReference>
<organism evidence="2 3">
    <name type="scientific">Variovorax defluvii</name>
    <dbReference type="NCBI Taxonomy" id="913761"/>
    <lineage>
        <taxon>Bacteria</taxon>
        <taxon>Pseudomonadati</taxon>
        <taxon>Pseudomonadota</taxon>
        <taxon>Betaproteobacteria</taxon>
        <taxon>Burkholderiales</taxon>
        <taxon>Comamonadaceae</taxon>
        <taxon>Variovorax</taxon>
    </lineage>
</organism>
<dbReference type="Pfam" id="PF05114">
    <property type="entry name" value="MbnB_TglH_ChrH"/>
    <property type="match status" value="1"/>
</dbReference>
<gene>
    <name evidence="2" type="ORF">GCM10023165_28800</name>
</gene>
<dbReference type="PANTHER" id="PTHR42194:SF1">
    <property type="entry name" value="UPF0276 PROTEIN HI_1600"/>
    <property type="match status" value="1"/>
</dbReference>
<evidence type="ECO:0000313" key="3">
    <source>
        <dbReference type="Proteomes" id="UP001500975"/>
    </source>
</evidence>
<dbReference type="EMBL" id="BAABGJ010000027">
    <property type="protein sequence ID" value="GAA4345083.1"/>
    <property type="molecule type" value="Genomic_DNA"/>
</dbReference>
<dbReference type="Proteomes" id="UP001500975">
    <property type="component" value="Unassembled WGS sequence"/>
</dbReference>
<sequence length="290" mass="31946">MRKAPVTMSFPPLGAGVGLKPEHYDAALSARVDGLWFEVHPENYMVAGGPRLGWLEAVRKHHPVSLHGVSLSLASEAEPDADHLARLATLVRRIEPALVSEHLAWSRWNGSYLPDLLPFARTTEALRRIAAHVGRTQDALGRAIAIENPSHYLRFDGHTWDEIDFLSELVSRTGCTLLLDINNVYVSACNLGYEAQSWLDRFPAEAVSEIHLAGHSNDPALGSELLIDSHDAPVAPEVWRLYRRFIDRAGPRPTLIERDGHVPAFDVLMRERAVADAALAASAETQEVAA</sequence>
<dbReference type="Gene3D" id="3.20.20.150">
    <property type="entry name" value="Divalent-metal-dependent TIM barrel enzymes"/>
    <property type="match status" value="1"/>
</dbReference>
<accession>A0ABP8HV22</accession>
<evidence type="ECO:0000313" key="2">
    <source>
        <dbReference type="EMBL" id="GAA4345083.1"/>
    </source>
</evidence>
<comment type="caution">
    <text evidence="2">The sequence shown here is derived from an EMBL/GenBank/DDBJ whole genome shotgun (WGS) entry which is preliminary data.</text>
</comment>